<proteinExistence type="predicted"/>
<keyword evidence="3" id="KW-1185">Reference proteome</keyword>
<feature type="region of interest" description="Disordered" evidence="1">
    <location>
        <begin position="1"/>
        <end position="21"/>
    </location>
</feature>
<dbReference type="AlphaFoldDB" id="A0A1Z4MWC2"/>
<reference evidence="2 3" key="1">
    <citation type="submission" date="2017-06" db="EMBL/GenBank/DDBJ databases">
        <title>Genome sequencing of cyanobaciteial culture collection at National Institute for Environmental Studies (NIES).</title>
        <authorList>
            <person name="Hirose Y."/>
            <person name="Shimura Y."/>
            <person name="Fujisawa T."/>
            <person name="Nakamura Y."/>
            <person name="Kawachi M."/>
        </authorList>
    </citation>
    <scope>NUCLEOTIDE SEQUENCE [LARGE SCALE GENOMIC DNA]</scope>
    <source>
        <strain evidence="2 3">NIES-37</strain>
    </source>
</reference>
<gene>
    <name evidence="2" type="ORF">NIES37_16750</name>
</gene>
<protein>
    <recommendedName>
        <fullName evidence="4">Type II toxin-antitoxin system RelE/ParE family toxin</fullName>
    </recommendedName>
</protein>
<dbReference type="RefSeq" id="WP_096574732.1">
    <property type="nucleotide sequence ID" value="NZ_CAWNJS010000001.1"/>
</dbReference>
<evidence type="ECO:0000256" key="1">
    <source>
        <dbReference type="SAM" id="MobiDB-lite"/>
    </source>
</evidence>
<dbReference type="Pfam" id="PF05973">
    <property type="entry name" value="Gp49"/>
    <property type="match status" value="1"/>
</dbReference>
<evidence type="ECO:0000313" key="2">
    <source>
        <dbReference type="EMBL" id="BAY97731.1"/>
    </source>
</evidence>
<name>A0A1Z4MWC2_9CYAN</name>
<sequence>MTEEQNQKEQQNQKRVPARFYQSDNGVEPVRDWLKDLDKEDRKLIGADIKTVEFGWPIGMPTCRSMGDGLFEVRTNLTNGRIARILFCFFEGEMILLHGFIKKTRKTPTKELAIALKRKGNLEAQG</sequence>
<dbReference type="EMBL" id="AP018248">
    <property type="protein sequence ID" value="BAY97731.1"/>
    <property type="molecule type" value="Genomic_DNA"/>
</dbReference>
<dbReference type="Proteomes" id="UP000218785">
    <property type="component" value="Chromosome"/>
</dbReference>
<dbReference type="KEGG" id="ttq:NIES37_16750"/>
<organism evidence="2 3">
    <name type="scientific">Tolypothrix tenuis PCC 7101</name>
    <dbReference type="NCBI Taxonomy" id="231146"/>
    <lineage>
        <taxon>Bacteria</taxon>
        <taxon>Bacillati</taxon>
        <taxon>Cyanobacteriota</taxon>
        <taxon>Cyanophyceae</taxon>
        <taxon>Nostocales</taxon>
        <taxon>Tolypothrichaceae</taxon>
        <taxon>Tolypothrix</taxon>
    </lineage>
</organism>
<dbReference type="InterPro" id="IPR009241">
    <property type="entry name" value="HigB-like"/>
</dbReference>
<evidence type="ECO:0008006" key="4">
    <source>
        <dbReference type="Google" id="ProtNLM"/>
    </source>
</evidence>
<evidence type="ECO:0000313" key="3">
    <source>
        <dbReference type="Proteomes" id="UP000218785"/>
    </source>
</evidence>
<accession>A0A1Z4MWC2</accession>